<sequence length="60" mass="6856">MPLVRPLGMGMGFIITSSYFLFASKKTEGKLLIVLSFIFAFSKRIHDSFYNNPDHEQGQE</sequence>
<gene>
    <name evidence="1" type="ORF">O9H85_16900</name>
</gene>
<keyword evidence="2" id="KW-1185">Reference proteome</keyword>
<dbReference type="EMBL" id="JAQAGZ010000010">
    <property type="protein sequence ID" value="MCZ8514072.1"/>
    <property type="molecule type" value="Genomic_DNA"/>
</dbReference>
<protein>
    <submittedName>
        <fullName evidence="1">Uncharacterized protein</fullName>
    </submittedName>
</protein>
<dbReference type="Proteomes" id="UP001527882">
    <property type="component" value="Unassembled WGS sequence"/>
</dbReference>
<evidence type="ECO:0000313" key="1">
    <source>
        <dbReference type="EMBL" id="MCZ8514072.1"/>
    </source>
</evidence>
<reference evidence="1 2" key="1">
    <citation type="submission" date="2022-12" db="EMBL/GenBank/DDBJ databases">
        <title>Draft genome sequence of Paenibacillus sp. dW9.</title>
        <authorList>
            <person name="Choi E.-W."/>
            <person name="Kim D.-U."/>
        </authorList>
    </citation>
    <scope>NUCLEOTIDE SEQUENCE [LARGE SCALE GENOMIC DNA]</scope>
    <source>
        <strain evidence="2">dW9</strain>
    </source>
</reference>
<dbReference type="RefSeq" id="WP_269882589.1">
    <property type="nucleotide sequence ID" value="NZ_JAQAGZ010000010.1"/>
</dbReference>
<comment type="caution">
    <text evidence="1">The sequence shown here is derived from an EMBL/GenBank/DDBJ whole genome shotgun (WGS) entry which is preliminary data.</text>
</comment>
<proteinExistence type="predicted"/>
<name>A0ABT4QBE2_9BACL</name>
<accession>A0ABT4QBE2</accession>
<evidence type="ECO:0000313" key="2">
    <source>
        <dbReference type="Proteomes" id="UP001527882"/>
    </source>
</evidence>
<organism evidence="1 2">
    <name type="scientific">Paenibacillus gyeongsangnamensis</name>
    <dbReference type="NCBI Taxonomy" id="3388067"/>
    <lineage>
        <taxon>Bacteria</taxon>
        <taxon>Bacillati</taxon>
        <taxon>Bacillota</taxon>
        <taxon>Bacilli</taxon>
        <taxon>Bacillales</taxon>
        <taxon>Paenibacillaceae</taxon>
        <taxon>Paenibacillus</taxon>
    </lineage>
</organism>